<proteinExistence type="predicted"/>
<sequence>MSFHKAGRLALHDGALQVEIDGIGRFSFDNTMLVGADGKPVGYALPSTSGKAVNLHMTAGQLYTVIRTQLLELAGQRIQKAAVFEVA</sequence>
<evidence type="ECO:0008006" key="3">
    <source>
        <dbReference type="Google" id="ProtNLM"/>
    </source>
</evidence>
<protein>
    <recommendedName>
        <fullName evidence="3">CRISP-associated protein Cas1</fullName>
    </recommendedName>
</protein>
<evidence type="ECO:0000313" key="2">
    <source>
        <dbReference type="Proteomes" id="UP001168338"/>
    </source>
</evidence>
<dbReference type="EMBL" id="VCYH01000001">
    <property type="protein sequence ID" value="MDN7023610.1"/>
    <property type="molecule type" value="Genomic_DNA"/>
</dbReference>
<dbReference type="Proteomes" id="UP001168338">
    <property type="component" value="Unassembled WGS sequence"/>
</dbReference>
<gene>
    <name evidence="1" type="ORF">FGU65_01630</name>
</gene>
<organism evidence="1 2">
    <name type="scientific">Methanoculleus frigidifontis</name>
    <dbReference type="NCBI Taxonomy" id="2584085"/>
    <lineage>
        <taxon>Archaea</taxon>
        <taxon>Methanobacteriati</taxon>
        <taxon>Methanobacteriota</taxon>
        <taxon>Stenosarchaea group</taxon>
        <taxon>Methanomicrobia</taxon>
        <taxon>Methanomicrobiales</taxon>
        <taxon>Methanomicrobiaceae</taxon>
        <taxon>Methanoculleus</taxon>
    </lineage>
</organism>
<keyword evidence="2" id="KW-1185">Reference proteome</keyword>
<accession>A0ABT8M6P6</accession>
<dbReference type="RefSeq" id="WP_301662654.1">
    <property type="nucleotide sequence ID" value="NZ_VCYH01000001.1"/>
</dbReference>
<evidence type="ECO:0000313" key="1">
    <source>
        <dbReference type="EMBL" id="MDN7023610.1"/>
    </source>
</evidence>
<comment type="caution">
    <text evidence="1">The sequence shown here is derived from an EMBL/GenBank/DDBJ whole genome shotgun (WGS) entry which is preliminary data.</text>
</comment>
<name>A0ABT8M6P6_9EURY</name>
<reference evidence="1" key="1">
    <citation type="submission" date="2019-05" db="EMBL/GenBank/DDBJ databases">
        <title>Methanoculleus sp. FWC-SCC1, a methanogenic archaeon isolated from deep marine cold seep.</title>
        <authorList>
            <person name="Chen Y.-W."/>
            <person name="Chen S.-C."/>
            <person name="Teng N.-H."/>
            <person name="Lai M.-C."/>
        </authorList>
    </citation>
    <scope>NUCLEOTIDE SEQUENCE</scope>
    <source>
        <strain evidence="1">FWC-SCC1</strain>
    </source>
</reference>